<dbReference type="AlphaFoldDB" id="A0A915IHU6"/>
<evidence type="ECO:0000313" key="3">
    <source>
        <dbReference type="WBParaSite" id="nRc.2.0.1.t13379-RA"/>
    </source>
</evidence>
<keyword evidence="2" id="KW-1185">Reference proteome</keyword>
<sequence length="66" mass="7927">MKKRKKDENLVEVTLERWQRLHGETCNGKEIDRKSAARPAIYYILLIYCILWSLTPKYNVPRLNSY</sequence>
<dbReference type="Proteomes" id="UP000887565">
    <property type="component" value="Unplaced"/>
</dbReference>
<feature type="transmembrane region" description="Helical" evidence="1">
    <location>
        <begin position="40"/>
        <end position="58"/>
    </location>
</feature>
<keyword evidence="1" id="KW-1133">Transmembrane helix</keyword>
<proteinExistence type="predicted"/>
<protein>
    <submittedName>
        <fullName evidence="3">Uncharacterized protein</fullName>
    </submittedName>
</protein>
<organism evidence="2 3">
    <name type="scientific">Romanomermis culicivorax</name>
    <name type="common">Nematode worm</name>
    <dbReference type="NCBI Taxonomy" id="13658"/>
    <lineage>
        <taxon>Eukaryota</taxon>
        <taxon>Metazoa</taxon>
        <taxon>Ecdysozoa</taxon>
        <taxon>Nematoda</taxon>
        <taxon>Enoplea</taxon>
        <taxon>Dorylaimia</taxon>
        <taxon>Mermithida</taxon>
        <taxon>Mermithoidea</taxon>
        <taxon>Mermithidae</taxon>
        <taxon>Romanomermis</taxon>
    </lineage>
</organism>
<evidence type="ECO:0000313" key="2">
    <source>
        <dbReference type="Proteomes" id="UP000887565"/>
    </source>
</evidence>
<evidence type="ECO:0000256" key="1">
    <source>
        <dbReference type="SAM" id="Phobius"/>
    </source>
</evidence>
<keyword evidence="1" id="KW-0472">Membrane</keyword>
<accession>A0A915IHU6</accession>
<keyword evidence="1" id="KW-0812">Transmembrane</keyword>
<reference evidence="3" key="1">
    <citation type="submission" date="2022-11" db="UniProtKB">
        <authorList>
            <consortium name="WormBaseParasite"/>
        </authorList>
    </citation>
    <scope>IDENTIFICATION</scope>
</reference>
<dbReference type="WBParaSite" id="nRc.2.0.1.t13379-RA">
    <property type="protein sequence ID" value="nRc.2.0.1.t13379-RA"/>
    <property type="gene ID" value="nRc.2.0.1.g13379"/>
</dbReference>
<name>A0A915IHU6_ROMCU</name>